<name>A0A1W1E050_9ZZZZ</name>
<dbReference type="SMART" id="SM00463">
    <property type="entry name" value="SMR"/>
    <property type="match status" value="1"/>
</dbReference>
<protein>
    <submittedName>
        <fullName evidence="2">Smr domain protein</fullName>
    </submittedName>
</protein>
<dbReference type="GO" id="GO:0004520">
    <property type="term" value="F:DNA endonuclease activity"/>
    <property type="evidence" value="ECO:0007669"/>
    <property type="project" value="TreeGrafter"/>
</dbReference>
<evidence type="ECO:0000313" key="3">
    <source>
        <dbReference type="EMBL" id="SFV87888.1"/>
    </source>
</evidence>
<evidence type="ECO:0000313" key="2">
    <source>
        <dbReference type="EMBL" id="SFV87325.1"/>
    </source>
</evidence>
<dbReference type="SUPFAM" id="SSF160443">
    <property type="entry name" value="SMR domain-like"/>
    <property type="match status" value="1"/>
</dbReference>
<dbReference type="InterPro" id="IPR002625">
    <property type="entry name" value="Smr_dom"/>
</dbReference>
<evidence type="ECO:0000259" key="1">
    <source>
        <dbReference type="PROSITE" id="PS50828"/>
    </source>
</evidence>
<dbReference type="PANTHER" id="PTHR35562">
    <property type="entry name" value="DNA ENDONUCLEASE SMRA-RELATED"/>
    <property type="match status" value="1"/>
</dbReference>
<reference evidence="2" key="1">
    <citation type="submission" date="2016-10" db="EMBL/GenBank/DDBJ databases">
        <authorList>
            <person name="de Groot N.N."/>
        </authorList>
    </citation>
    <scope>NUCLEOTIDE SEQUENCE</scope>
</reference>
<accession>A0A1W1E050</accession>
<feature type="domain" description="Smr" evidence="1">
    <location>
        <begin position="83"/>
        <end position="162"/>
    </location>
</feature>
<dbReference type="InterPro" id="IPR036063">
    <property type="entry name" value="Smr_dom_sf"/>
</dbReference>
<gene>
    <name evidence="2" type="ORF">MNB_SUP05-SYMBIONT-4-817</name>
    <name evidence="3" type="ORF">MNB_SUP05-SYMBIONT-5-1301</name>
</gene>
<dbReference type="EMBL" id="FPHY01000188">
    <property type="protein sequence ID" value="SFV87325.1"/>
    <property type="molecule type" value="Genomic_DNA"/>
</dbReference>
<dbReference type="PROSITE" id="PS50828">
    <property type="entry name" value="SMR"/>
    <property type="match status" value="1"/>
</dbReference>
<dbReference type="Gene3D" id="3.30.1370.110">
    <property type="match status" value="1"/>
</dbReference>
<proteinExistence type="predicted"/>
<sequence length="170" mass="19026">MNQINEEDSQLFREHIDTIAPNDKDGGVRVHSAEKKPPFYAFSHVLDGTIGGEEVVCYARNGISKKQINIMKQGHIYDDVAEIDLHGYTIEEACEALPDFIYRHQFDRYVRIVHGKGYRSKGGLSKLKTQVVRFLEAHPQVLAFHSCSIKNGGTGAVFALLKKEGGVHES</sequence>
<dbReference type="PANTHER" id="PTHR35562:SF2">
    <property type="entry name" value="DNA ENDONUCLEASE SMRA-RELATED"/>
    <property type="match status" value="1"/>
</dbReference>
<dbReference type="AlphaFoldDB" id="A0A1W1E050"/>
<organism evidence="2">
    <name type="scientific">hydrothermal vent metagenome</name>
    <dbReference type="NCBI Taxonomy" id="652676"/>
    <lineage>
        <taxon>unclassified sequences</taxon>
        <taxon>metagenomes</taxon>
        <taxon>ecological metagenomes</taxon>
    </lineage>
</organism>
<dbReference type="EMBL" id="FPHZ01000103">
    <property type="protein sequence ID" value="SFV87888.1"/>
    <property type="molecule type" value="Genomic_DNA"/>
</dbReference>
<dbReference type="Pfam" id="PF01713">
    <property type="entry name" value="Smr"/>
    <property type="match status" value="1"/>
</dbReference>